<reference evidence="1 2" key="1">
    <citation type="journal article" date="2019" name="Nat. Ecol. Evol.">
        <title>Megaphylogeny resolves global patterns of mushroom evolution.</title>
        <authorList>
            <person name="Varga T."/>
            <person name="Krizsan K."/>
            <person name="Foldi C."/>
            <person name="Dima B."/>
            <person name="Sanchez-Garcia M."/>
            <person name="Sanchez-Ramirez S."/>
            <person name="Szollosi G.J."/>
            <person name="Szarkandi J.G."/>
            <person name="Papp V."/>
            <person name="Albert L."/>
            <person name="Andreopoulos W."/>
            <person name="Angelini C."/>
            <person name="Antonin V."/>
            <person name="Barry K.W."/>
            <person name="Bougher N.L."/>
            <person name="Buchanan P."/>
            <person name="Buyck B."/>
            <person name="Bense V."/>
            <person name="Catcheside P."/>
            <person name="Chovatia M."/>
            <person name="Cooper J."/>
            <person name="Damon W."/>
            <person name="Desjardin D."/>
            <person name="Finy P."/>
            <person name="Geml J."/>
            <person name="Haridas S."/>
            <person name="Hughes K."/>
            <person name="Justo A."/>
            <person name="Karasinski D."/>
            <person name="Kautmanova I."/>
            <person name="Kiss B."/>
            <person name="Kocsube S."/>
            <person name="Kotiranta H."/>
            <person name="LaButti K.M."/>
            <person name="Lechner B.E."/>
            <person name="Liimatainen K."/>
            <person name="Lipzen A."/>
            <person name="Lukacs Z."/>
            <person name="Mihaltcheva S."/>
            <person name="Morgado L.N."/>
            <person name="Niskanen T."/>
            <person name="Noordeloos M.E."/>
            <person name="Ohm R.A."/>
            <person name="Ortiz-Santana B."/>
            <person name="Ovrebo C."/>
            <person name="Racz N."/>
            <person name="Riley R."/>
            <person name="Savchenko A."/>
            <person name="Shiryaev A."/>
            <person name="Soop K."/>
            <person name="Spirin V."/>
            <person name="Szebenyi C."/>
            <person name="Tomsovsky M."/>
            <person name="Tulloss R.E."/>
            <person name="Uehling J."/>
            <person name="Grigoriev I.V."/>
            <person name="Vagvolgyi C."/>
            <person name="Papp T."/>
            <person name="Martin F.M."/>
            <person name="Miettinen O."/>
            <person name="Hibbett D.S."/>
            <person name="Nagy L.G."/>
        </authorList>
    </citation>
    <scope>NUCLEOTIDE SEQUENCE [LARGE SCALE GENOMIC DNA]</scope>
    <source>
        <strain evidence="1 2">NL-1719</strain>
    </source>
</reference>
<sequence>MDYEQAELARQKIDAEIHQLRARISFLASKRNTLAPISRLPPEIMTAIFLKARLATVSTPKSRFVAFISWVCRDWREMSFGCSKLWSWLDLQHPDAVDAFLERSRKARLTITLEKLQPSHSTSIASIINQLPRTKSLSLEGDFPDRVTDEPDLTFEFDGTLSAPNLKVLSLRGFTLPIESLSTGAPLLKDLKLQGCSFSWTHPMFASLTSLKISYPTIQIQIDSFILIISQMPNLSWLTLDFALCQDDMTIGTAPGTPISLPKISSVCLQQDSADTLVYLLERVEFPASAYLGFSLRGTLDETVDGIPEAIAHCRDSEWDLDHLRIARSIGDTVIDMHSDEELESTSSITLYCPPFRHPTFWLQMVQALDLTYLDRLEISEPFIESFQPFWRPIFGDLQNLRVIKVRDKAAYSFLHYLVEEGLKVRALELEEKGGELGDIKSDRTYEVPSADDDDDDELTEEQEAELERFGISFWSLRELIVLFNDGDPTHFDPELVDEGAVAISLILRMCHGVGLRRFVYSGWPIEEELLRTFEEIIPVVEDTLAYNGEGW</sequence>
<proteinExistence type="predicted"/>
<evidence type="ECO:0000313" key="1">
    <source>
        <dbReference type="EMBL" id="TFK65176.1"/>
    </source>
</evidence>
<name>A0ACD3AI03_9AGAR</name>
<keyword evidence="2" id="KW-1185">Reference proteome</keyword>
<evidence type="ECO:0000313" key="2">
    <source>
        <dbReference type="Proteomes" id="UP000308600"/>
    </source>
</evidence>
<organism evidence="1 2">
    <name type="scientific">Pluteus cervinus</name>
    <dbReference type="NCBI Taxonomy" id="181527"/>
    <lineage>
        <taxon>Eukaryota</taxon>
        <taxon>Fungi</taxon>
        <taxon>Dikarya</taxon>
        <taxon>Basidiomycota</taxon>
        <taxon>Agaricomycotina</taxon>
        <taxon>Agaricomycetes</taxon>
        <taxon>Agaricomycetidae</taxon>
        <taxon>Agaricales</taxon>
        <taxon>Pluteineae</taxon>
        <taxon>Pluteaceae</taxon>
        <taxon>Pluteus</taxon>
    </lineage>
</organism>
<gene>
    <name evidence="1" type="ORF">BDN72DRAFT_209345</name>
</gene>
<dbReference type="Proteomes" id="UP000308600">
    <property type="component" value="Unassembled WGS sequence"/>
</dbReference>
<protein>
    <submittedName>
        <fullName evidence="1">Uncharacterized protein</fullName>
    </submittedName>
</protein>
<accession>A0ACD3AI03</accession>
<dbReference type="EMBL" id="ML208446">
    <property type="protein sequence ID" value="TFK65176.1"/>
    <property type="molecule type" value="Genomic_DNA"/>
</dbReference>